<dbReference type="GO" id="GO:0007059">
    <property type="term" value="P:chromosome segregation"/>
    <property type="evidence" value="ECO:0007669"/>
    <property type="project" value="UniProtKB-UniRule"/>
</dbReference>
<protein>
    <recommendedName>
        <fullName evidence="4 5">Segregation and condensation protein A</fullName>
    </recommendedName>
</protein>
<dbReference type="Pfam" id="PF02616">
    <property type="entry name" value="SMC_ScpA"/>
    <property type="match status" value="1"/>
</dbReference>
<dbReference type="EMBL" id="FOMR01000002">
    <property type="protein sequence ID" value="SFD51364.1"/>
    <property type="molecule type" value="Genomic_DNA"/>
</dbReference>
<comment type="subunit">
    <text evidence="5">Component of a cohesin-like complex composed of ScpA, ScpB and the Smc homodimer, in which ScpA and ScpB bind to the head domain of Smc. The presence of the three proteins is required for the association of the complex with DNA.</text>
</comment>
<dbReference type="STRING" id="640948.SAMN05216238_10231"/>
<keyword evidence="5" id="KW-0963">Cytoplasm</keyword>
<keyword evidence="3 5" id="KW-0131">Cell cycle</keyword>
<dbReference type="Gene3D" id="1.10.10.580">
    <property type="entry name" value="Structural maintenance of chromosome 1. Chain E"/>
    <property type="match status" value="1"/>
</dbReference>
<evidence type="ECO:0000256" key="3">
    <source>
        <dbReference type="ARBA" id="ARBA00023306"/>
    </source>
</evidence>
<dbReference type="AlphaFoldDB" id="A0A1I1SY41"/>
<dbReference type="PANTHER" id="PTHR33969">
    <property type="entry name" value="SEGREGATION AND CONDENSATION PROTEIN A"/>
    <property type="match status" value="1"/>
</dbReference>
<keyword evidence="2 5" id="KW-0159">Chromosome partition</keyword>
<accession>A0A1I1SY41</accession>
<dbReference type="NCBIfam" id="NF000995">
    <property type="entry name" value="PRK00104.1-4"/>
    <property type="match status" value="1"/>
</dbReference>
<comment type="similarity">
    <text evidence="5">Belongs to the ScpA family.</text>
</comment>
<evidence type="ECO:0000256" key="5">
    <source>
        <dbReference type="HAMAP-Rule" id="MF_01805"/>
    </source>
</evidence>
<reference evidence="7" key="1">
    <citation type="submission" date="2016-10" db="EMBL/GenBank/DDBJ databases">
        <authorList>
            <person name="Varghese N."/>
            <person name="Submissions S."/>
        </authorList>
    </citation>
    <scope>NUCLEOTIDE SEQUENCE [LARGE SCALE GENOMIC DNA]</scope>
    <source>
        <strain evidence="7">DSM 22530</strain>
    </source>
</reference>
<dbReference type="RefSeq" id="WP_090080691.1">
    <property type="nucleotide sequence ID" value="NZ_FOMR01000002.1"/>
</dbReference>
<dbReference type="OrthoDB" id="9811016at2"/>
<dbReference type="HAMAP" id="MF_01805">
    <property type="entry name" value="ScpA"/>
    <property type="match status" value="1"/>
</dbReference>
<comment type="subcellular location">
    <subcellularLocation>
        <location evidence="5">Cytoplasm</location>
    </subcellularLocation>
    <text evidence="5">Associated with two foci at the outer edges of the nucleoid region in young cells, and at four foci within both cell halves in older cells.</text>
</comment>
<comment type="function">
    <text evidence="5">Participates in chromosomal partition during cell division. May act via the formation of a condensin-like complex containing Smc and ScpB that pull DNA away from mid-cell into both cell halves.</text>
</comment>
<keyword evidence="7" id="KW-1185">Reference proteome</keyword>
<evidence type="ECO:0000256" key="1">
    <source>
        <dbReference type="ARBA" id="ARBA00022618"/>
    </source>
</evidence>
<dbReference type="GO" id="GO:0005737">
    <property type="term" value="C:cytoplasm"/>
    <property type="evidence" value="ECO:0007669"/>
    <property type="project" value="UniProtKB-SubCell"/>
</dbReference>
<dbReference type="PANTHER" id="PTHR33969:SF2">
    <property type="entry name" value="SEGREGATION AND CONDENSATION PROTEIN A"/>
    <property type="match status" value="1"/>
</dbReference>
<gene>
    <name evidence="5" type="primary">scpA</name>
    <name evidence="6" type="ORF">SAMN05216238_10231</name>
</gene>
<name>A0A1I1SY41_9BACI</name>
<evidence type="ECO:0000256" key="2">
    <source>
        <dbReference type="ARBA" id="ARBA00022829"/>
    </source>
</evidence>
<dbReference type="Proteomes" id="UP000199474">
    <property type="component" value="Unassembled WGS sequence"/>
</dbReference>
<dbReference type="InterPro" id="IPR003768">
    <property type="entry name" value="ScpA"/>
</dbReference>
<dbReference type="Gene3D" id="6.10.250.2410">
    <property type="match status" value="1"/>
</dbReference>
<evidence type="ECO:0000256" key="4">
    <source>
        <dbReference type="ARBA" id="ARBA00044777"/>
    </source>
</evidence>
<dbReference type="GO" id="GO:0051301">
    <property type="term" value="P:cell division"/>
    <property type="evidence" value="ECO:0007669"/>
    <property type="project" value="UniProtKB-KW"/>
</dbReference>
<keyword evidence="1 5" id="KW-0132">Cell division</keyword>
<dbReference type="GO" id="GO:0006260">
    <property type="term" value="P:DNA replication"/>
    <property type="evidence" value="ECO:0007669"/>
    <property type="project" value="UniProtKB-UniRule"/>
</dbReference>
<evidence type="ECO:0000313" key="7">
    <source>
        <dbReference type="Proteomes" id="UP000199474"/>
    </source>
</evidence>
<organism evidence="6 7">
    <name type="scientific">Lentibacillus persicus</name>
    <dbReference type="NCBI Taxonomy" id="640948"/>
    <lineage>
        <taxon>Bacteria</taxon>
        <taxon>Bacillati</taxon>
        <taxon>Bacillota</taxon>
        <taxon>Bacilli</taxon>
        <taxon>Bacillales</taxon>
        <taxon>Bacillaceae</taxon>
        <taxon>Lentibacillus</taxon>
    </lineage>
</organism>
<proteinExistence type="inferred from homology"/>
<sequence>MNRSYQVKLDTFEGPLDLLLHLIHQYEIDIYDIPVARITEQYMDYIHTMQYLELNVASEYLVMASTLLVLKSQMLLPKQEIDESDEDYMEDPREELMQRLIEYRKYKEAAKRLETRELGSNQTFSRPPLHVDDPEKKAKAVKSDISVYEMINALGKMFERKRWTEPLETKIKSSEISIEQRMTEVLEKLKYSNDGGITFDELFEYPYRSHVVVTFMALLELMKNNEVICEQENHFGQLHVFYPACNWQ</sequence>
<dbReference type="InterPro" id="IPR023093">
    <property type="entry name" value="ScpA-like_C"/>
</dbReference>
<evidence type="ECO:0000313" key="6">
    <source>
        <dbReference type="EMBL" id="SFD51364.1"/>
    </source>
</evidence>